<dbReference type="OrthoDB" id="9811281at2"/>
<feature type="binding site" description="covalent" evidence="23">
    <location>
        <position position="118"/>
    </location>
    <ligand>
        <name>heme c</name>
        <dbReference type="ChEBI" id="CHEBI:61717"/>
        <label>1</label>
    </ligand>
</feature>
<feature type="domain" description="Cytochrome c" evidence="25">
    <location>
        <begin position="201"/>
        <end position="282"/>
    </location>
</feature>
<evidence type="ECO:0000259" key="25">
    <source>
        <dbReference type="PROSITE" id="PS51007"/>
    </source>
</evidence>
<dbReference type="PROSITE" id="PS51007">
    <property type="entry name" value="CYTC"/>
    <property type="match status" value="2"/>
</dbReference>
<dbReference type="GO" id="GO:0005506">
    <property type="term" value="F:iron ion binding"/>
    <property type="evidence" value="ECO:0007669"/>
    <property type="project" value="InterPro"/>
</dbReference>
<keyword evidence="8 21" id="KW-0349">Heme</keyword>
<evidence type="ECO:0000256" key="7">
    <source>
        <dbReference type="ARBA" id="ARBA00022519"/>
    </source>
</evidence>
<dbReference type="UniPathway" id="UPA00705"/>
<protein>
    <recommendedName>
        <fullName evidence="21">Cbb3-type cytochrome c oxidase subunit</fullName>
    </recommendedName>
</protein>
<dbReference type="PANTHER" id="PTHR33751">
    <property type="entry name" value="CBB3-TYPE CYTOCHROME C OXIDASE SUBUNIT FIXP"/>
    <property type="match status" value="1"/>
</dbReference>
<evidence type="ECO:0000256" key="11">
    <source>
        <dbReference type="ARBA" id="ARBA00022723"/>
    </source>
</evidence>
<evidence type="ECO:0000256" key="2">
    <source>
        <dbReference type="ARBA" id="ARBA00004673"/>
    </source>
</evidence>
<evidence type="ECO:0000256" key="1">
    <source>
        <dbReference type="ARBA" id="ARBA00004533"/>
    </source>
</evidence>
<evidence type="ECO:0000256" key="15">
    <source>
        <dbReference type="ARBA" id="ARBA00022989"/>
    </source>
</evidence>
<evidence type="ECO:0000256" key="10">
    <source>
        <dbReference type="ARBA" id="ARBA00022692"/>
    </source>
</evidence>
<dbReference type="GO" id="GO:0020037">
    <property type="term" value="F:heme binding"/>
    <property type="evidence" value="ECO:0007669"/>
    <property type="project" value="InterPro"/>
</dbReference>
<comment type="caution">
    <text evidence="26">The sequence shown here is derived from an EMBL/GenBank/DDBJ whole genome shotgun (WGS) entry which is preliminary data.</text>
</comment>
<evidence type="ECO:0000256" key="12">
    <source>
        <dbReference type="ARBA" id="ARBA00022737"/>
    </source>
</evidence>
<keyword evidence="11 21" id="KW-0479">Metal-binding</keyword>
<evidence type="ECO:0000256" key="21">
    <source>
        <dbReference type="PIRNR" id="PIRNR000006"/>
    </source>
</evidence>
<dbReference type="GO" id="GO:0016491">
    <property type="term" value="F:oxidoreductase activity"/>
    <property type="evidence" value="ECO:0007669"/>
    <property type="project" value="UniProtKB-KW"/>
</dbReference>
<keyword evidence="18 21" id="KW-0406">Ion transport</keyword>
<comment type="subunit">
    <text evidence="4">Component of the cbb3-type cytochrome c oxidase at least composed of FixN, FixO, FixQ and FixP.</text>
</comment>
<dbReference type="PANTHER" id="PTHR33751:SF1">
    <property type="entry name" value="CBB3-TYPE CYTOCHROME C OXIDASE SUBUNIT FIXP"/>
    <property type="match status" value="1"/>
</dbReference>
<dbReference type="GO" id="GO:0009055">
    <property type="term" value="F:electron transfer activity"/>
    <property type="evidence" value="ECO:0007669"/>
    <property type="project" value="InterPro"/>
</dbReference>
<feature type="binding site" description="axial binding residue" evidence="22">
    <location>
        <position position="259"/>
    </location>
    <ligand>
        <name>heme c</name>
        <dbReference type="ChEBI" id="CHEBI:61717"/>
        <label>1</label>
    </ligand>
    <ligandPart>
        <name>Fe</name>
        <dbReference type="ChEBI" id="CHEBI:18248"/>
    </ligandPart>
</feature>
<keyword evidence="6 21" id="KW-1003">Cell membrane</keyword>
<evidence type="ECO:0000256" key="14">
    <source>
        <dbReference type="ARBA" id="ARBA00022982"/>
    </source>
</evidence>
<comment type="cofactor">
    <cofactor evidence="21 23">
        <name>heme c</name>
        <dbReference type="ChEBI" id="CHEBI:61717"/>
    </cofactor>
    <text evidence="21 23">Binds 2 heme C groups per subunit.</text>
</comment>
<dbReference type="EMBL" id="VDUZ01000039">
    <property type="protein sequence ID" value="TXL71823.1"/>
    <property type="molecule type" value="Genomic_DNA"/>
</dbReference>
<feature type="binding site" description="covalent" evidence="23">
    <location>
        <position position="121"/>
    </location>
    <ligand>
        <name>heme c</name>
        <dbReference type="ChEBI" id="CHEBI:61717"/>
        <label>1</label>
    </ligand>
</feature>
<dbReference type="InterPro" id="IPR008168">
    <property type="entry name" value="Cyt_C_IC"/>
</dbReference>
<feature type="binding site" description="axial binding residue" evidence="22">
    <location>
        <position position="218"/>
    </location>
    <ligand>
        <name>heme c</name>
        <dbReference type="ChEBI" id="CHEBI:61717"/>
        <label>2</label>
    </ligand>
    <ligandPart>
        <name>Fe</name>
        <dbReference type="ChEBI" id="CHEBI:18248"/>
    </ligandPart>
</feature>
<keyword evidence="5 21" id="KW-0813">Transport</keyword>
<feature type="binding site" description="axial binding residue" evidence="22">
    <location>
        <position position="169"/>
    </location>
    <ligand>
        <name>heme c</name>
        <dbReference type="ChEBI" id="CHEBI:61717"/>
        <label>2</label>
    </ligand>
    <ligandPart>
        <name>Fe</name>
        <dbReference type="ChEBI" id="CHEBI:18248"/>
    </ligandPart>
</feature>
<dbReference type="SUPFAM" id="SSF46626">
    <property type="entry name" value="Cytochrome c"/>
    <property type="match status" value="2"/>
</dbReference>
<dbReference type="InterPro" id="IPR009056">
    <property type="entry name" value="Cyt_c-like_dom"/>
</dbReference>
<keyword evidence="19 21" id="KW-0472">Membrane</keyword>
<dbReference type="Pfam" id="PF00034">
    <property type="entry name" value="Cytochrom_C"/>
    <property type="match status" value="1"/>
</dbReference>
<keyword evidence="16 21" id="KW-0560">Oxidoreductase</keyword>
<keyword evidence="15 24" id="KW-1133">Transmembrane helix</keyword>
<evidence type="ECO:0000256" key="8">
    <source>
        <dbReference type="ARBA" id="ARBA00022617"/>
    </source>
</evidence>
<organism evidence="26 27">
    <name type="scientific">Vineibacter terrae</name>
    <dbReference type="NCBI Taxonomy" id="2586908"/>
    <lineage>
        <taxon>Bacteria</taxon>
        <taxon>Pseudomonadati</taxon>
        <taxon>Pseudomonadota</taxon>
        <taxon>Alphaproteobacteria</taxon>
        <taxon>Hyphomicrobiales</taxon>
        <taxon>Vineibacter</taxon>
    </lineage>
</organism>
<sequence>MAAETERDAVTGRETTGHEWDGIKELNNPLPTWWLYTFYASIVFAIVWSVLYPSLPWLDGVLGHSERRSIVATMNKAAAEQRPYVDRILKTSLDEIRVDPDLLTFARTGGRIAFNNNCVPCHQAGGAGTRGYPSLADDDWLWGGTLAEIEQTIRFGIRTEHDKTHSSMMPRFGADSMLTSAQIDDVVEYVRSLSKSPHDAARAARGAGVYAENCVACHMEGGAGNREIGAPALNDAIWLYGGDRAAIRTSVFMARSGVMPAWQDRLDDATIKMLTLYVHGLGGGK</sequence>
<dbReference type="GO" id="GO:0006119">
    <property type="term" value="P:oxidative phosphorylation"/>
    <property type="evidence" value="ECO:0007669"/>
    <property type="project" value="UniProtKB-UniPathway"/>
</dbReference>
<evidence type="ECO:0000256" key="20">
    <source>
        <dbReference type="ARBA" id="ARBA00025525"/>
    </source>
</evidence>
<evidence type="ECO:0000256" key="23">
    <source>
        <dbReference type="PIRSR" id="PIRSR000006-2"/>
    </source>
</evidence>
<name>A0A5C8PEQ7_9HYPH</name>
<keyword evidence="14 21" id="KW-0249">Electron transport</keyword>
<dbReference type="PRINTS" id="PR00605">
    <property type="entry name" value="CYTCHROMECIC"/>
</dbReference>
<dbReference type="InterPro" id="IPR050597">
    <property type="entry name" value="Cytochrome_c_Oxidase_Subunit"/>
</dbReference>
<keyword evidence="27" id="KW-1185">Reference proteome</keyword>
<comment type="similarity">
    <text evidence="3 21">Belongs to the CcoP / FixP family.</text>
</comment>
<evidence type="ECO:0000256" key="6">
    <source>
        <dbReference type="ARBA" id="ARBA00022475"/>
    </source>
</evidence>
<dbReference type="Proteomes" id="UP000321638">
    <property type="component" value="Unassembled WGS sequence"/>
</dbReference>
<keyword evidence="9 21" id="KW-0679">Respiratory chain</keyword>
<evidence type="ECO:0000256" key="3">
    <source>
        <dbReference type="ARBA" id="ARBA00006113"/>
    </source>
</evidence>
<dbReference type="InterPro" id="IPR038414">
    <property type="entry name" value="CcoP_N_sf"/>
</dbReference>
<keyword evidence="10 24" id="KW-0812">Transmembrane</keyword>
<evidence type="ECO:0000256" key="5">
    <source>
        <dbReference type="ARBA" id="ARBA00022448"/>
    </source>
</evidence>
<evidence type="ECO:0000256" key="18">
    <source>
        <dbReference type="ARBA" id="ARBA00023065"/>
    </source>
</evidence>
<dbReference type="Gene3D" id="6.10.280.130">
    <property type="match status" value="1"/>
</dbReference>
<comment type="subcellular location">
    <subcellularLocation>
        <location evidence="1 21">Cell inner membrane</location>
    </subcellularLocation>
</comment>
<dbReference type="RefSeq" id="WP_147850405.1">
    <property type="nucleotide sequence ID" value="NZ_VDUZ01000039.1"/>
</dbReference>
<keyword evidence="12" id="KW-0677">Repeat</keyword>
<dbReference type="AlphaFoldDB" id="A0A5C8PEQ7"/>
<proteinExistence type="inferred from homology"/>
<dbReference type="Pfam" id="PF13442">
    <property type="entry name" value="Cytochrome_CBB3"/>
    <property type="match status" value="1"/>
</dbReference>
<feature type="domain" description="Cytochrome c" evidence="25">
    <location>
        <begin position="105"/>
        <end position="194"/>
    </location>
</feature>
<comment type="pathway">
    <text evidence="2 21">Energy metabolism; oxidative phosphorylation.</text>
</comment>
<reference evidence="26 27" key="1">
    <citation type="submission" date="2019-06" db="EMBL/GenBank/DDBJ databases">
        <title>New taxonomy in bacterial strain CC-CFT640, isolated from vineyard.</title>
        <authorList>
            <person name="Lin S.-Y."/>
            <person name="Tsai C.-F."/>
            <person name="Young C.-C."/>
        </authorList>
    </citation>
    <scope>NUCLEOTIDE SEQUENCE [LARGE SCALE GENOMIC DNA]</scope>
    <source>
        <strain evidence="26 27">CC-CFT640</strain>
    </source>
</reference>
<evidence type="ECO:0000256" key="19">
    <source>
        <dbReference type="ARBA" id="ARBA00023136"/>
    </source>
</evidence>
<feature type="binding site" description="covalent" evidence="23">
    <location>
        <position position="214"/>
    </location>
    <ligand>
        <name>heme c</name>
        <dbReference type="ChEBI" id="CHEBI:61717"/>
        <label>2</label>
    </ligand>
</feature>
<dbReference type="PIRSF" id="PIRSF000006">
    <property type="entry name" value="Cbb3-Cox_fixP"/>
    <property type="match status" value="1"/>
</dbReference>
<keyword evidence="7 21" id="KW-0997">Cell inner membrane</keyword>
<evidence type="ECO:0000256" key="13">
    <source>
        <dbReference type="ARBA" id="ARBA00022781"/>
    </source>
</evidence>
<gene>
    <name evidence="26" type="primary">ccoP</name>
    <name evidence="26" type="ORF">FHP25_28570</name>
</gene>
<feature type="binding site" description="axial binding residue" evidence="22">
    <location>
        <position position="122"/>
    </location>
    <ligand>
        <name>heme c</name>
        <dbReference type="ChEBI" id="CHEBI:61717"/>
        <label>1</label>
    </ligand>
    <ligandPart>
        <name>Fe</name>
        <dbReference type="ChEBI" id="CHEBI:18248"/>
    </ligandPart>
</feature>
<dbReference type="InterPro" id="IPR036909">
    <property type="entry name" value="Cyt_c-like_dom_sf"/>
</dbReference>
<dbReference type="InterPro" id="IPR032858">
    <property type="entry name" value="CcoP_N"/>
</dbReference>
<evidence type="ECO:0000256" key="17">
    <source>
        <dbReference type="ARBA" id="ARBA00023004"/>
    </source>
</evidence>
<keyword evidence="13 21" id="KW-0375">Hydrogen ion transport</keyword>
<evidence type="ECO:0000256" key="16">
    <source>
        <dbReference type="ARBA" id="ARBA00023002"/>
    </source>
</evidence>
<evidence type="ECO:0000313" key="26">
    <source>
        <dbReference type="EMBL" id="TXL71823.1"/>
    </source>
</evidence>
<feature type="binding site" description="covalent" evidence="23">
    <location>
        <position position="217"/>
    </location>
    <ligand>
        <name>heme c</name>
        <dbReference type="ChEBI" id="CHEBI:61717"/>
        <label>2</label>
    </ligand>
</feature>
<evidence type="ECO:0000313" key="27">
    <source>
        <dbReference type="Proteomes" id="UP000321638"/>
    </source>
</evidence>
<evidence type="ECO:0000256" key="22">
    <source>
        <dbReference type="PIRSR" id="PIRSR000006-1"/>
    </source>
</evidence>
<dbReference type="Gene3D" id="1.10.760.10">
    <property type="entry name" value="Cytochrome c-like domain"/>
    <property type="match status" value="2"/>
</dbReference>
<evidence type="ECO:0000256" key="4">
    <source>
        <dbReference type="ARBA" id="ARBA00011203"/>
    </source>
</evidence>
<dbReference type="InterPro" id="IPR004678">
    <property type="entry name" value="Cyt_c_oxidase_cbb3_su3"/>
</dbReference>
<evidence type="ECO:0000256" key="9">
    <source>
        <dbReference type="ARBA" id="ARBA00022660"/>
    </source>
</evidence>
<feature type="transmembrane region" description="Helical" evidence="24">
    <location>
        <begin position="33"/>
        <end position="58"/>
    </location>
</feature>
<accession>A0A5C8PEQ7</accession>
<dbReference type="GO" id="GO:1902600">
    <property type="term" value="P:proton transmembrane transport"/>
    <property type="evidence" value="ECO:0007669"/>
    <property type="project" value="UniProtKB-KW"/>
</dbReference>
<comment type="function">
    <text evidence="20">C-type cytochrome. Part of the cbb3-type cytochrome c oxidase complex. FixP subunit is required for transferring electrons from donor cytochrome c via its heme groups to FixO subunit. From there, electrons are shuttled to the catalytic binuclear center of FixN subunit where oxygen reduction takes place. The complex also functions as a proton pump.</text>
</comment>
<dbReference type="Pfam" id="PF14715">
    <property type="entry name" value="FixP_N"/>
    <property type="match status" value="1"/>
</dbReference>
<dbReference type="NCBIfam" id="TIGR00782">
    <property type="entry name" value="ccoP"/>
    <property type="match status" value="1"/>
</dbReference>
<dbReference type="GO" id="GO:0005886">
    <property type="term" value="C:plasma membrane"/>
    <property type="evidence" value="ECO:0007669"/>
    <property type="project" value="UniProtKB-SubCell"/>
</dbReference>
<evidence type="ECO:0000256" key="24">
    <source>
        <dbReference type="SAM" id="Phobius"/>
    </source>
</evidence>
<keyword evidence="17 21" id="KW-0408">Iron</keyword>